<keyword evidence="1" id="KW-0433">Leucine-rich repeat</keyword>
<dbReference type="InterPro" id="IPR032675">
    <property type="entry name" value="LRR_dom_sf"/>
</dbReference>
<feature type="transmembrane region" description="Helical" evidence="3">
    <location>
        <begin position="338"/>
        <end position="360"/>
    </location>
</feature>
<dbReference type="InterPro" id="IPR050541">
    <property type="entry name" value="LRR_TM_domain-containing"/>
</dbReference>
<evidence type="ECO:0000256" key="3">
    <source>
        <dbReference type="SAM" id="Phobius"/>
    </source>
</evidence>
<evidence type="ECO:0000256" key="2">
    <source>
        <dbReference type="ARBA" id="ARBA00022737"/>
    </source>
</evidence>
<keyword evidence="6" id="KW-1185">Reference proteome</keyword>
<dbReference type="PANTHER" id="PTHR24369">
    <property type="entry name" value="ANTIGEN BSP, PUTATIVE-RELATED"/>
    <property type="match status" value="1"/>
</dbReference>
<comment type="caution">
    <text evidence="5">The sequence shown here is derived from an EMBL/GenBank/DDBJ whole genome shotgun (WGS) entry which is preliminary data.</text>
</comment>
<reference evidence="5 6" key="1">
    <citation type="journal article" date="2021" name="BMC Biol.">
        <title>Horizontally acquired antibacterial genes associated with adaptive radiation of ladybird beetles.</title>
        <authorList>
            <person name="Li H.S."/>
            <person name="Tang X.F."/>
            <person name="Huang Y.H."/>
            <person name="Xu Z.Y."/>
            <person name="Chen M.L."/>
            <person name="Du X.Y."/>
            <person name="Qiu B.Y."/>
            <person name="Chen P.T."/>
            <person name="Zhang W."/>
            <person name="Slipinski A."/>
            <person name="Escalona H.E."/>
            <person name="Waterhouse R.M."/>
            <person name="Zwick A."/>
            <person name="Pang H."/>
        </authorList>
    </citation>
    <scope>NUCLEOTIDE SEQUENCE [LARGE SCALE GENOMIC DNA]</scope>
    <source>
        <strain evidence="5">SYSU2018</strain>
    </source>
</reference>
<proteinExistence type="predicted"/>
<accession>A0ABD2MMA8</accession>
<evidence type="ECO:0000256" key="4">
    <source>
        <dbReference type="SAM" id="SignalP"/>
    </source>
</evidence>
<keyword evidence="4" id="KW-0732">Signal</keyword>
<gene>
    <name evidence="5" type="ORF">HHI36_011605</name>
</gene>
<keyword evidence="3" id="KW-0472">Membrane</keyword>
<dbReference type="PROSITE" id="PS51450">
    <property type="entry name" value="LRR"/>
    <property type="match status" value="1"/>
</dbReference>
<dbReference type="EMBL" id="JABFTP020000001">
    <property type="protein sequence ID" value="KAL3267482.1"/>
    <property type="molecule type" value="Genomic_DNA"/>
</dbReference>
<dbReference type="PROSITE" id="PS51257">
    <property type="entry name" value="PROKAR_LIPOPROTEIN"/>
    <property type="match status" value="1"/>
</dbReference>
<dbReference type="PANTHER" id="PTHR24369:SF211">
    <property type="entry name" value="LEUCINE-RICH REPEAT-CONTAINING PROTEIN 15-LIKE"/>
    <property type="match status" value="1"/>
</dbReference>
<dbReference type="SUPFAM" id="SSF52058">
    <property type="entry name" value="L domain-like"/>
    <property type="match status" value="1"/>
</dbReference>
<keyword evidence="3" id="KW-1133">Transmembrane helix</keyword>
<sequence>MDRYLEYMGLISIMLLSAASAGCPSKCICSRNSVRCTEKSLMDIPNFETLDNDPIVIDLSSNDIDFITYYALSFDKAEVVQILYLNDSKIIDVDDTAFKELISLRELYLSENLLGDLPPNSFKFNENLIYLDLSFNLFRKMPKIISSSLITLNLMNSGIETVDNDRFMDLPNLKYLNLQRNNIRFMDVEIFKYLPKLSNIQLEYNSWKCTCESVQMFNFLHTNGKINIKEPIQCKTENDFFIRIFDEFGVLKSVGDLCSQNKHNFSYNFGGEFNEIEWLPKRINQKEKIYKQTAESNIPVSQKKPEESQKLAKICDVSNNKCMEYCIEYVTTFRFSTYLTFFIILLFTFVIGFILGSLICGQRKSIAENNSASYNSLLKRDNIV</sequence>
<protein>
    <submittedName>
        <fullName evidence="5">Uncharacterized protein</fullName>
    </submittedName>
</protein>
<evidence type="ECO:0000313" key="5">
    <source>
        <dbReference type="EMBL" id="KAL3267482.1"/>
    </source>
</evidence>
<feature type="signal peptide" evidence="4">
    <location>
        <begin position="1"/>
        <end position="21"/>
    </location>
</feature>
<feature type="chain" id="PRO_5044756936" evidence="4">
    <location>
        <begin position="22"/>
        <end position="384"/>
    </location>
</feature>
<evidence type="ECO:0000313" key="6">
    <source>
        <dbReference type="Proteomes" id="UP001516400"/>
    </source>
</evidence>
<dbReference type="InterPro" id="IPR001611">
    <property type="entry name" value="Leu-rich_rpt"/>
</dbReference>
<dbReference type="InterPro" id="IPR003591">
    <property type="entry name" value="Leu-rich_rpt_typical-subtyp"/>
</dbReference>
<organism evidence="5 6">
    <name type="scientific">Cryptolaemus montrouzieri</name>
    <dbReference type="NCBI Taxonomy" id="559131"/>
    <lineage>
        <taxon>Eukaryota</taxon>
        <taxon>Metazoa</taxon>
        <taxon>Ecdysozoa</taxon>
        <taxon>Arthropoda</taxon>
        <taxon>Hexapoda</taxon>
        <taxon>Insecta</taxon>
        <taxon>Pterygota</taxon>
        <taxon>Neoptera</taxon>
        <taxon>Endopterygota</taxon>
        <taxon>Coleoptera</taxon>
        <taxon>Polyphaga</taxon>
        <taxon>Cucujiformia</taxon>
        <taxon>Coccinelloidea</taxon>
        <taxon>Coccinellidae</taxon>
        <taxon>Scymninae</taxon>
        <taxon>Scymnini</taxon>
        <taxon>Cryptolaemus</taxon>
    </lineage>
</organism>
<evidence type="ECO:0000256" key="1">
    <source>
        <dbReference type="ARBA" id="ARBA00022614"/>
    </source>
</evidence>
<dbReference type="Pfam" id="PF13855">
    <property type="entry name" value="LRR_8"/>
    <property type="match status" value="2"/>
</dbReference>
<dbReference type="Proteomes" id="UP001516400">
    <property type="component" value="Unassembled WGS sequence"/>
</dbReference>
<name>A0ABD2MMA8_9CUCU</name>
<dbReference type="SMART" id="SM00369">
    <property type="entry name" value="LRR_TYP"/>
    <property type="match status" value="3"/>
</dbReference>
<dbReference type="AlphaFoldDB" id="A0ABD2MMA8"/>
<keyword evidence="2" id="KW-0677">Repeat</keyword>
<keyword evidence="3" id="KW-0812">Transmembrane</keyword>
<dbReference type="Gene3D" id="3.80.10.10">
    <property type="entry name" value="Ribonuclease Inhibitor"/>
    <property type="match status" value="2"/>
</dbReference>